<name>A0A9W6MCK9_9ACTN</name>
<evidence type="ECO:0000313" key="3">
    <source>
        <dbReference type="Proteomes" id="UP001143474"/>
    </source>
</evidence>
<dbReference type="GO" id="GO:0097367">
    <property type="term" value="F:carbohydrate derivative binding"/>
    <property type="evidence" value="ECO:0007669"/>
    <property type="project" value="InterPro"/>
</dbReference>
<comment type="caution">
    <text evidence="2">The sequence shown here is derived from an EMBL/GenBank/DDBJ whole genome shotgun (WGS) entry which is preliminary data.</text>
</comment>
<dbReference type="EMBL" id="BSEV01000004">
    <property type="protein sequence ID" value="GLK08965.1"/>
    <property type="molecule type" value="Genomic_DNA"/>
</dbReference>
<dbReference type="InterPro" id="IPR001347">
    <property type="entry name" value="SIS_dom"/>
</dbReference>
<keyword evidence="3" id="KW-1185">Reference proteome</keyword>
<dbReference type="AlphaFoldDB" id="A0A9W6MCK9"/>
<evidence type="ECO:0000313" key="2">
    <source>
        <dbReference type="EMBL" id="GLK08965.1"/>
    </source>
</evidence>
<dbReference type="RefSeq" id="WP_271217455.1">
    <property type="nucleotide sequence ID" value="NZ_BAAAVD010000004.1"/>
</dbReference>
<proteinExistence type="predicted"/>
<accession>A0A9W6MCK9</accession>
<dbReference type="InterPro" id="IPR050099">
    <property type="entry name" value="SIS_GmhA/DiaA_subfam"/>
</dbReference>
<protein>
    <submittedName>
        <fullName evidence="2">Phosphoheptose isomerase</fullName>
    </submittedName>
</protein>
<dbReference type="InterPro" id="IPR046348">
    <property type="entry name" value="SIS_dom_sf"/>
</dbReference>
<evidence type="ECO:0000259" key="1">
    <source>
        <dbReference type="PROSITE" id="PS51464"/>
    </source>
</evidence>
<dbReference type="PANTHER" id="PTHR30390">
    <property type="entry name" value="SEDOHEPTULOSE 7-PHOSPHATE ISOMERASE / DNAA INITIATOR-ASSOCIATING FACTOR FOR REPLICATION INITIATION"/>
    <property type="match status" value="1"/>
</dbReference>
<dbReference type="CDD" id="cd05006">
    <property type="entry name" value="SIS_GmhA"/>
    <property type="match status" value="1"/>
</dbReference>
<reference evidence="2" key="1">
    <citation type="journal article" date="2014" name="Int. J. Syst. Evol. Microbiol.">
        <title>Complete genome sequence of Corynebacterium casei LMG S-19264T (=DSM 44701T), isolated from a smear-ripened cheese.</title>
        <authorList>
            <consortium name="US DOE Joint Genome Institute (JGI-PGF)"/>
            <person name="Walter F."/>
            <person name="Albersmeier A."/>
            <person name="Kalinowski J."/>
            <person name="Ruckert C."/>
        </authorList>
    </citation>
    <scope>NUCLEOTIDE SEQUENCE</scope>
    <source>
        <strain evidence="2">VKM Ac-2007</strain>
    </source>
</reference>
<keyword evidence="2" id="KW-0413">Isomerase</keyword>
<dbReference type="PANTHER" id="PTHR30390:SF8">
    <property type="entry name" value="SUGAR ISOMERASE (SIS)"/>
    <property type="match status" value="1"/>
</dbReference>
<dbReference type="GO" id="GO:1901135">
    <property type="term" value="P:carbohydrate derivative metabolic process"/>
    <property type="evidence" value="ECO:0007669"/>
    <property type="project" value="InterPro"/>
</dbReference>
<dbReference type="Gene3D" id="3.40.50.10490">
    <property type="entry name" value="Glucose-6-phosphate isomerase like protein, domain 1"/>
    <property type="match status" value="1"/>
</dbReference>
<organism evidence="2 3">
    <name type="scientific">Streptosporangium carneum</name>
    <dbReference type="NCBI Taxonomy" id="47481"/>
    <lineage>
        <taxon>Bacteria</taxon>
        <taxon>Bacillati</taxon>
        <taxon>Actinomycetota</taxon>
        <taxon>Actinomycetes</taxon>
        <taxon>Streptosporangiales</taxon>
        <taxon>Streptosporangiaceae</taxon>
        <taxon>Streptosporangium</taxon>
    </lineage>
</organism>
<dbReference type="InterPro" id="IPR035461">
    <property type="entry name" value="GmhA/DiaA"/>
</dbReference>
<sequence>MPLTSTMHPTVGEAFLKRDRAGRALAANSERIALACREMAARFRRGGKLIVFGNGGGGADAAHIAVEFMHPVIVGKEALPALALSNDSATVTGLSSREGFAEAFAHQVRRWADPADMALGISRDGRCENVLRALEAARELGLFTLALVGGGGGAIMRDRAADHILVADSDDPAVVKEIHVTMYHVVWELVHVLFEQPGLIGDGGAG</sequence>
<dbReference type="GO" id="GO:0016853">
    <property type="term" value="F:isomerase activity"/>
    <property type="evidence" value="ECO:0007669"/>
    <property type="project" value="UniProtKB-KW"/>
</dbReference>
<feature type="domain" description="SIS" evidence="1">
    <location>
        <begin position="39"/>
        <end position="199"/>
    </location>
</feature>
<dbReference type="Proteomes" id="UP001143474">
    <property type="component" value="Unassembled WGS sequence"/>
</dbReference>
<dbReference type="PROSITE" id="PS51464">
    <property type="entry name" value="SIS"/>
    <property type="match status" value="1"/>
</dbReference>
<reference evidence="2" key="2">
    <citation type="submission" date="2023-01" db="EMBL/GenBank/DDBJ databases">
        <authorList>
            <person name="Sun Q."/>
            <person name="Evtushenko L."/>
        </authorList>
    </citation>
    <scope>NUCLEOTIDE SEQUENCE</scope>
    <source>
        <strain evidence="2">VKM Ac-2007</strain>
    </source>
</reference>
<gene>
    <name evidence="2" type="primary">gmhA_1</name>
    <name evidence="2" type="ORF">GCM10017600_23710</name>
</gene>
<dbReference type="SUPFAM" id="SSF53697">
    <property type="entry name" value="SIS domain"/>
    <property type="match status" value="1"/>
</dbReference>
<dbReference type="Pfam" id="PF13580">
    <property type="entry name" value="SIS_2"/>
    <property type="match status" value="1"/>
</dbReference>